<dbReference type="CDD" id="cd06845">
    <property type="entry name" value="Bcl-2_like"/>
    <property type="match status" value="1"/>
</dbReference>
<dbReference type="GO" id="GO:0005741">
    <property type="term" value="C:mitochondrial outer membrane"/>
    <property type="evidence" value="ECO:0007669"/>
    <property type="project" value="TreeGrafter"/>
</dbReference>
<evidence type="ECO:0000313" key="4">
    <source>
        <dbReference type="EMBL" id="ETE61675.1"/>
    </source>
</evidence>
<reference evidence="4 5" key="1">
    <citation type="journal article" date="2013" name="Proc. Natl. Acad. Sci. U.S.A.">
        <title>The king cobra genome reveals dynamic gene evolution and adaptation in the snake venom system.</title>
        <authorList>
            <person name="Vonk F.J."/>
            <person name="Casewell N.R."/>
            <person name="Henkel C.V."/>
            <person name="Heimberg A.M."/>
            <person name="Jansen H.J."/>
            <person name="McCleary R.J."/>
            <person name="Kerkkamp H.M."/>
            <person name="Vos R.A."/>
            <person name="Guerreiro I."/>
            <person name="Calvete J.J."/>
            <person name="Wuster W."/>
            <person name="Woods A.E."/>
            <person name="Logan J.M."/>
            <person name="Harrison R.A."/>
            <person name="Castoe T.A."/>
            <person name="de Koning A.P."/>
            <person name="Pollock D.D."/>
            <person name="Yandell M."/>
            <person name="Calderon D."/>
            <person name="Renjifo C."/>
            <person name="Currier R.B."/>
            <person name="Salgado D."/>
            <person name="Pla D."/>
            <person name="Sanz L."/>
            <person name="Hyder A.S."/>
            <person name="Ribeiro J.M."/>
            <person name="Arntzen J.W."/>
            <person name="van den Thillart G.E."/>
            <person name="Boetzer M."/>
            <person name="Pirovano W."/>
            <person name="Dirks R.P."/>
            <person name="Spaink H.P."/>
            <person name="Duboule D."/>
            <person name="McGlinn E."/>
            <person name="Kini R.M."/>
            <person name="Richardson M.K."/>
        </authorList>
    </citation>
    <scope>NUCLEOTIDE SEQUENCE</scope>
    <source>
        <tissue evidence="4">Blood</tissue>
    </source>
</reference>
<dbReference type="GO" id="GO:0001836">
    <property type="term" value="P:release of cytochrome c from mitochondria"/>
    <property type="evidence" value="ECO:0007669"/>
    <property type="project" value="TreeGrafter"/>
</dbReference>
<dbReference type="EMBL" id="AZIM01003726">
    <property type="protein sequence ID" value="ETE61675.1"/>
    <property type="molecule type" value="Genomic_DNA"/>
</dbReference>
<dbReference type="PRINTS" id="PR01862">
    <property type="entry name" value="BCL2FAMILY"/>
</dbReference>
<evidence type="ECO:0000256" key="2">
    <source>
        <dbReference type="ARBA" id="ARBA00022703"/>
    </source>
</evidence>
<dbReference type="GO" id="GO:0015267">
    <property type="term" value="F:channel activity"/>
    <property type="evidence" value="ECO:0007669"/>
    <property type="project" value="TreeGrafter"/>
</dbReference>
<dbReference type="PROSITE" id="PS50062">
    <property type="entry name" value="BCL2_FAMILY"/>
    <property type="match status" value="2"/>
</dbReference>
<dbReference type="SMART" id="SM00337">
    <property type="entry name" value="BCL"/>
    <property type="match status" value="1"/>
</dbReference>
<keyword evidence="5" id="KW-1185">Reference proteome</keyword>
<dbReference type="Proteomes" id="UP000018936">
    <property type="component" value="Unassembled WGS sequence"/>
</dbReference>
<dbReference type="Gene3D" id="1.10.437.10">
    <property type="entry name" value="Blc2-like"/>
    <property type="match status" value="2"/>
</dbReference>
<dbReference type="Pfam" id="PF00452">
    <property type="entry name" value="Bcl-2"/>
    <property type="match status" value="1"/>
</dbReference>
<evidence type="ECO:0000256" key="1">
    <source>
        <dbReference type="ARBA" id="ARBA00009458"/>
    </source>
</evidence>
<comment type="caution">
    <text evidence="4">The sequence shown here is derived from an EMBL/GenBank/DDBJ whole genome shotgun (WGS) entry which is preliminary data.</text>
</comment>
<accession>V8NHX5</accession>
<dbReference type="GO" id="GO:0008053">
    <property type="term" value="P:mitochondrial fusion"/>
    <property type="evidence" value="ECO:0007669"/>
    <property type="project" value="TreeGrafter"/>
</dbReference>
<dbReference type="PANTHER" id="PTHR11256">
    <property type="entry name" value="BCL-2 RELATED"/>
    <property type="match status" value="1"/>
</dbReference>
<dbReference type="OrthoDB" id="6080198at2759"/>
<feature type="non-terminal residue" evidence="4">
    <location>
        <position position="1"/>
    </location>
</feature>
<dbReference type="GO" id="GO:0042981">
    <property type="term" value="P:regulation of apoptotic process"/>
    <property type="evidence" value="ECO:0007669"/>
    <property type="project" value="InterPro"/>
</dbReference>
<dbReference type="InterPro" id="IPR026298">
    <property type="entry name" value="Bcl-2_fam"/>
</dbReference>
<sequence>MLLGTSSDQILQTGTILLKSFIRDRVQCCGDSERIEVTMAELEDAEAQACNSNTKSLSECLRRIGDELDGNTELQRMIEQVQMYPPKEVFFRVAAEMFSDGAFNWGRVVALFYFACKLVLKVRRPPLLFRHPYLANHCCLCCGGLDCLTDLLEDVLILSPLLKEDLFITRTIGSFFHFHRQRKLLCKGGRSSSPGFRHGCGGKREEPADGLSCDSRGSEFIKTLWQRYAACSPHPDFLEQVGRDSMPGEQANEEDEPDAAQVYSLKEHMFRILQELRNNADITRNVIDWAMNFLRDRLALWIEQQGGWELSYSNIWKAMASPEDPMTWKSPAPNQNKTVC</sequence>
<keyword evidence="2" id="KW-0053">Apoptosis</keyword>
<dbReference type="SUPFAM" id="SSF56854">
    <property type="entry name" value="Bcl-2 inhibitors of programmed cell death"/>
    <property type="match status" value="2"/>
</dbReference>
<evidence type="ECO:0000313" key="5">
    <source>
        <dbReference type="Proteomes" id="UP000018936"/>
    </source>
</evidence>
<dbReference type="GO" id="GO:0097192">
    <property type="term" value="P:extrinsic apoptotic signaling pathway in absence of ligand"/>
    <property type="evidence" value="ECO:0007669"/>
    <property type="project" value="TreeGrafter"/>
</dbReference>
<dbReference type="InterPro" id="IPR002475">
    <property type="entry name" value="Bcl2-like"/>
</dbReference>
<feature type="domain" description="Bcl-2 Bcl-2 homology region 1-3" evidence="3">
    <location>
        <begin position="61"/>
        <end position="138"/>
    </location>
</feature>
<comment type="similarity">
    <text evidence="1">Belongs to the Bcl-2 family.</text>
</comment>
<dbReference type="GO" id="GO:0051400">
    <property type="term" value="F:BH domain binding"/>
    <property type="evidence" value="ECO:0007669"/>
    <property type="project" value="TreeGrafter"/>
</dbReference>
<dbReference type="PANTHER" id="PTHR11256:SF42">
    <property type="entry name" value="APOPTOSIS REGULATOR BAX"/>
    <property type="match status" value="1"/>
</dbReference>
<protein>
    <submittedName>
        <fullName evidence="4">Apoptosis regulator BAX</fullName>
    </submittedName>
</protein>
<dbReference type="InterPro" id="IPR046371">
    <property type="entry name" value="Bcl-2_BH1-3"/>
</dbReference>
<organism evidence="4 5">
    <name type="scientific">Ophiophagus hannah</name>
    <name type="common">King cobra</name>
    <name type="synonym">Naja hannah</name>
    <dbReference type="NCBI Taxonomy" id="8665"/>
    <lineage>
        <taxon>Eukaryota</taxon>
        <taxon>Metazoa</taxon>
        <taxon>Chordata</taxon>
        <taxon>Craniata</taxon>
        <taxon>Vertebrata</taxon>
        <taxon>Euteleostomi</taxon>
        <taxon>Lepidosauria</taxon>
        <taxon>Squamata</taxon>
        <taxon>Bifurcata</taxon>
        <taxon>Unidentata</taxon>
        <taxon>Episquamata</taxon>
        <taxon>Toxicofera</taxon>
        <taxon>Serpentes</taxon>
        <taxon>Colubroidea</taxon>
        <taxon>Elapidae</taxon>
        <taxon>Elapinae</taxon>
        <taxon>Ophiophagus</taxon>
    </lineage>
</organism>
<dbReference type="GO" id="GO:0008630">
    <property type="term" value="P:intrinsic apoptotic signaling pathway in response to DNA damage"/>
    <property type="evidence" value="ECO:0007669"/>
    <property type="project" value="TreeGrafter"/>
</dbReference>
<dbReference type="InterPro" id="IPR036834">
    <property type="entry name" value="Bcl-2-like_sf"/>
</dbReference>
<evidence type="ECO:0000259" key="3">
    <source>
        <dbReference type="SMART" id="SM00337"/>
    </source>
</evidence>
<gene>
    <name evidence="4" type="primary">BAX</name>
    <name evidence="4" type="ORF">L345_12578</name>
</gene>
<dbReference type="AlphaFoldDB" id="V8NHX5"/>
<name>V8NHX5_OPHHA</name>
<proteinExistence type="inferred from homology"/>